<evidence type="ECO:0000313" key="10">
    <source>
        <dbReference type="Proteomes" id="UP000323567"/>
    </source>
</evidence>
<dbReference type="GO" id="GO:0005829">
    <property type="term" value="C:cytosol"/>
    <property type="evidence" value="ECO:0007669"/>
    <property type="project" value="TreeGrafter"/>
</dbReference>
<protein>
    <submittedName>
        <fullName evidence="8">Transcription antitermination protein NusB</fullName>
    </submittedName>
</protein>
<dbReference type="GO" id="GO:0003723">
    <property type="term" value="F:RNA binding"/>
    <property type="evidence" value="ECO:0007669"/>
    <property type="project" value="UniProtKB-KW"/>
</dbReference>
<dbReference type="Gene3D" id="1.10.940.10">
    <property type="entry name" value="NusB-like"/>
    <property type="match status" value="1"/>
</dbReference>
<evidence type="ECO:0000256" key="4">
    <source>
        <dbReference type="ARBA" id="ARBA00023015"/>
    </source>
</evidence>
<evidence type="ECO:0000313" key="8">
    <source>
        <dbReference type="EMBL" id="KAA2375495.1"/>
    </source>
</evidence>
<dbReference type="InterPro" id="IPR006027">
    <property type="entry name" value="NusB_RsmB_TIM44"/>
</dbReference>
<dbReference type="RefSeq" id="WP_015547776.1">
    <property type="nucleotide sequence ID" value="NZ_AP031448.1"/>
</dbReference>
<comment type="caution">
    <text evidence="8">The sequence shown here is derived from an EMBL/GenBank/DDBJ whole genome shotgun (WGS) entry which is preliminary data.</text>
</comment>
<dbReference type="PANTHER" id="PTHR11078">
    <property type="entry name" value="N UTILIZATION SUBSTANCE PROTEIN B-RELATED"/>
    <property type="match status" value="1"/>
</dbReference>
<gene>
    <name evidence="8" type="ORF">F2Y07_07845</name>
    <name evidence="7" type="ORF">F2Y13_05135</name>
</gene>
<sequence length="311" mass="35876">MLSRRLLRIKVVKALFAHLKSGADNMMASEKTLMASVDKAYDLYFQILILPVEIARYAEQRQELAKQKKLPTFEDLNPNTKFVDNAVIRTIANSDAVNDHVAARKLGWERYPELIRTLYAQLTESDYYKDYMQREERSFDDDKKLLEDFFKELQSCEALDDVLEEMSILWTDDLPYIVIMVLRTLSNLRVSHTELKVPAKFKSSEDPEFVKTLFEKSLVNYSAFQDYIEKFTANWDVERIVFMDNLIIGTAMAELTSFPSVPVKVTLDEWIEISKYYSTPGSSTFINGVLDKIVESLTAEGRIKKAGRGLI</sequence>
<name>A0A5B3GP12_9BACT</name>
<dbReference type="Proteomes" id="UP000322658">
    <property type="component" value="Unassembled WGS sequence"/>
</dbReference>
<keyword evidence="2" id="KW-0889">Transcription antitermination</keyword>
<keyword evidence="3" id="KW-0694">RNA-binding</keyword>
<dbReference type="GO" id="GO:0006353">
    <property type="term" value="P:DNA-templated transcription termination"/>
    <property type="evidence" value="ECO:0007669"/>
    <property type="project" value="InterPro"/>
</dbReference>
<dbReference type="GO" id="GO:0031564">
    <property type="term" value="P:transcription antitermination"/>
    <property type="evidence" value="ECO:0007669"/>
    <property type="project" value="UniProtKB-KW"/>
</dbReference>
<dbReference type="Pfam" id="PF01029">
    <property type="entry name" value="NusB"/>
    <property type="match status" value="1"/>
</dbReference>
<dbReference type="PANTHER" id="PTHR11078:SF3">
    <property type="entry name" value="ANTITERMINATION NUSB DOMAIN-CONTAINING PROTEIN"/>
    <property type="match status" value="1"/>
</dbReference>
<reference evidence="9 10" key="1">
    <citation type="journal article" date="2019" name="Nat. Med.">
        <title>A library of human gut bacterial isolates paired with longitudinal multiomics data enables mechanistic microbiome research.</title>
        <authorList>
            <person name="Poyet M."/>
            <person name="Groussin M."/>
            <person name="Gibbons S.M."/>
            <person name="Avila-Pacheco J."/>
            <person name="Jiang X."/>
            <person name="Kearney S.M."/>
            <person name="Perrotta A.R."/>
            <person name="Berdy B."/>
            <person name="Zhao S."/>
            <person name="Lieberman T.D."/>
            <person name="Swanson P.K."/>
            <person name="Smith M."/>
            <person name="Roesemann S."/>
            <person name="Alexander J.E."/>
            <person name="Rich S.A."/>
            <person name="Livny J."/>
            <person name="Vlamakis H."/>
            <person name="Clish C."/>
            <person name="Bullock K."/>
            <person name="Deik A."/>
            <person name="Scott J."/>
            <person name="Pierce K.A."/>
            <person name="Xavier R.J."/>
            <person name="Alm E.J."/>
        </authorList>
    </citation>
    <scope>NUCLEOTIDE SEQUENCE [LARGE SCALE GENOMIC DNA]</scope>
    <source>
        <strain evidence="8 9">BIOML-A1</strain>
        <strain evidence="7 10">BIOML-A2</strain>
    </source>
</reference>
<organism evidence="8 9">
    <name type="scientific">Alistipes shahii</name>
    <dbReference type="NCBI Taxonomy" id="328814"/>
    <lineage>
        <taxon>Bacteria</taxon>
        <taxon>Pseudomonadati</taxon>
        <taxon>Bacteroidota</taxon>
        <taxon>Bacteroidia</taxon>
        <taxon>Bacteroidales</taxon>
        <taxon>Rikenellaceae</taxon>
        <taxon>Alistipes</taxon>
    </lineage>
</organism>
<comment type="similarity">
    <text evidence="1">Belongs to the NusB family.</text>
</comment>
<feature type="domain" description="NusB/RsmB/TIM44" evidence="6">
    <location>
        <begin position="202"/>
        <end position="294"/>
    </location>
</feature>
<accession>A0A5B3GP12</accession>
<evidence type="ECO:0000256" key="5">
    <source>
        <dbReference type="ARBA" id="ARBA00023163"/>
    </source>
</evidence>
<proteinExistence type="inferred from homology"/>
<dbReference type="AlphaFoldDB" id="A0A5B3GP12"/>
<keyword evidence="5" id="KW-0804">Transcription</keyword>
<evidence type="ECO:0000259" key="6">
    <source>
        <dbReference type="Pfam" id="PF01029"/>
    </source>
</evidence>
<dbReference type="GeneID" id="92755598"/>
<dbReference type="SUPFAM" id="SSF48013">
    <property type="entry name" value="NusB-like"/>
    <property type="match status" value="1"/>
</dbReference>
<evidence type="ECO:0000256" key="2">
    <source>
        <dbReference type="ARBA" id="ARBA00022814"/>
    </source>
</evidence>
<dbReference type="EMBL" id="VVXJ01000015">
    <property type="protein sequence ID" value="KAA2375495.1"/>
    <property type="molecule type" value="Genomic_DNA"/>
</dbReference>
<evidence type="ECO:0000256" key="1">
    <source>
        <dbReference type="ARBA" id="ARBA00005952"/>
    </source>
</evidence>
<evidence type="ECO:0000313" key="9">
    <source>
        <dbReference type="Proteomes" id="UP000322658"/>
    </source>
</evidence>
<dbReference type="InterPro" id="IPR035926">
    <property type="entry name" value="NusB-like_sf"/>
</dbReference>
<dbReference type="InterPro" id="IPR011605">
    <property type="entry name" value="NusB_fam"/>
</dbReference>
<keyword evidence="4" id="KW-0805">Transcription regulation</keyword>
<evidence type="ECO:0000313" key="7">
    <source>
        <dbReference type="EMBL" id="KAA2370937.1"/>
    </source>
</evidence>
<dbReference type="Proteomes" id="UP000323567">
    <property type="component" value="Unassembled WGS sequence"/>
</dbReference>
<dbReference type="EMBL" id="VVXK01000005">
    <property type="protein sequence ID" value="KAA2370937.1"/>
    <property type="molecule type" value="Genomic_DNA"/>
</dbReference>
<evidence type="ECO:0000256" key="3">
    <source>
        <dbReference type="ARBA" id="ARBA00022884"/>
    </source>
</evidence>